<evidence type="ECO:0000256" key="5">
    <source>
        <dbReference type="SAM" id="MobiDB-lite"/>
    </source>
</evidence>
<dbReference type="InterPro" id="IPR017907">
    <property type="entry name" value="Znf_RING_CS"/>
</dbReference>
<protein>
    <submittedName>
        <fullName evidence="8">(apollo) hypothetical protein</fullName>
    </submittedName>
</protein>
<evidence type="ECO:0000256" key="6">
    <source>
        <dbReference type="SAM" id="Phobius"/>
    </source>
</evidence>
<accession>A0A8S3XVE6</accession>
<feature type="domain" description="RING-type" evidence="7">
    <location>
        <begin position="356"/>
        <end position="397"/>
    </location>
</feature>
<feature type="region of interest" description="Disordered" evidence="5">
    <location>
        <begin position="200"/>
        <end position="237"/>
    </location>
</feature>
<dbReference type="Pfam" id="PF13923">
    <property type="entry name" value="zf-C3HC4_2"/>
    <property type="match status" value="1"/>
</dbReference>
<feature type="compositionally biased region" description="Basic and acidic residues" evidence="5">
    <location>
        <begin position="200"/>
        <end position="209"/>
    </location>
</feature>
<dbReference type="InterPro" id="IPR047134">
    <property type="entry name" value="RNF4"/>
</dbReference>
<dbReference type="Proteomes" id="UP000691718">
    <property type="component" value="Unassembled WGS sequence"/>
</dbReference>
<keyword evidence="3" id="KW-0862">Zinc</keyword>
<comment type="caution">
    <text evidence="8">The sequence shown here is derived from an EMBL/GenBank/DDBJ whole genome shotgun (WGS) entry which is preliminary data.</text>
</comment>
<reference evidence="8" key="1">
    <citation type="submission" date="2021-04" db="EMBL/GenBank/DDBJ databases">
        <authorList>
            <person name="Tunstrom K."/>
        </authorList>
    </citation>
    <scope>NUCLEOTIDE SEQUENCE</scope>
</reference>
<keyword evidence="1" id="KW-0479">Metal-binding</keyword>
<keyword evidence="6" id="KW-1133">Transmembrane helix</keyword>
<feature type="transmembrane region" description="Helical" evidence="6">
    <location>
        <begin position="367"/>
        <end position="388"/>
    </location>
</feature>
<dbReference type="OrthoDB" id="6105938at2759"/>
<dbReference type="PROSITE" id="PS00518">
    <property type="entry name" value="ZF_RING_1"/>
    <property type="match status" value="1"/>
</dbReference>
<proteinExistence type="predicted"/>
<evidence type="ECO:0000256" key="2">
    <source>
        <dbReference type="ARBA" id="ARBA00022771"/>
    </source>
</evidence>
<dbReference type="PANTHER" id="PTHR23041:SF78">
    <property type="entry name" value="E3 UBIQUITIN-PROTEIN LIGASE RNF4"/>
    <property type="match status" value="1"/>
</dbReference>
<keyword evidence="2 4" id="KW-0863">Zinc-finger</keyword>
<dbReference type="GO" id="GO:0045944">
    <property type="term" value="P:positive regulation of transcription by RNA polymerase II"/>
    <property type="evidence" value="ECO:0007669"/>
    <property type="project" value="TreeGrafter"/>
</dbReference>
<dbReference type="EMBL" id="CAJQZP010001367">
    <property type="protein sequence ID" value="CAG5041853.1"/>
    <property type="molecule type" value="Genomic_DNA"/>
</dbReference>
<evidence type="ECO:0000313" key="9">
    <source>
        <dbReference type="Proteomes" id="UP000691718"/>
    </source>
</evidence>
<feature type="compositionally biased region" description="Basic residues" evidence="5">
    <location>
        <begin position="1"/>
        <end position="12"/>
    </location>
</feature>
<dbReference type="AlphaFoldDB" id="A0A8S3XVE6"/>
<dbReference type="GO" id="GO:0008270">
    <property type="term" value="F:zinc ion binding"/>
    <property type="evidence" value="ECO:0007669"/>
    <property type="project" value="UniProtKB-KW"/>
</dbReference>
<sequence length="410" mass="46157">MPKLKYTRKRHSSSQNARYKKKADVSSTSTRKLINKCSQKNILAKSTNTLPFDDSLENSTLSLLNKNKKTTTKPNIISEQPMPSLADLEKMFEDSENSEQMSLTTSITSEKCEKNQLNKKNNTNVMPLSMDKTVNESSTSSNNTTVELEPVNRNSNFQNKKAFDKKPSSIAVPCRTYKTNHTNSKIINCQNPSRMRTHEDLSNVEDDHVNNTGTSRRHHRMSHDSFPLPSTSRDDNSVLNGSCDGLQKYGVEAPDFQSLSPKHSKESNRLISEVISNFLSNPINDGMFEKISVSFKIKPEFIQHETRNNPIYSYVNEHDNPSQSYCCDKIEVNSGNILREKSKQKSKSSQINLGKCPICMDCLSNRVVVSTFCGHIFCMVCITAAFAANGRKCPTCRKGLSNPGYHPLYL</sequence>
<name>A0A8S3XVE6_PARAO</name>
<organism evidence="8 9">
    <name type="scientific">Parnassius apollo</name>
    <name type="common">Apollo butterfly</name>
    <name type="synonym">Papilio apollo</name>
    <dbReference type="NCBI Taxonomy" id="110799"/>
    <lineage>
        <taxon>Eukaryota</taxon>
        <taxon>Metazoa</taxon>
        <taxon>Ecdysozoa</taxon>
        <taxon>Arthropoda</taxon>
        <taxon>Hexapoda</taxon>
        <taxon>Insecta</taxon>
        <taxon>Pterygota</taxon>
        <taxon>Neoptera</taxon>
        <taxon>Endopterygota</taxon>
        <taxon>Lepidoptera</taxon>
        <taxon>Glossata</taxon>
        <taxon>Ditrysia</taxon>
        <taxon>Papilionoidea</taxon>
        <taxon>Papilionidae</taxon>
        <taxon>Parnassiinae</taxon>
        <taxon>Parnassini</taxon>
        <taxon>Parnassius</taxon>
        <taxon>Parnassius</taxon>
    </lineage>
</organism>
<dbReference type="PANTHER" id="PTHR23041">
    <property type="entry name" value="RING FINGER DOMAIN-CONTAINING"/>
    <property type="match status" value="1"/>
</dbReference>
<evidence type="ECO:0000259" key="7">
    <source>
        <dbReference type="PROSITE" id="PS50089"/>
    </source>
</evidence>
<keyword evidence="6" id="KW-0472">Membrane</keyword>
<keyword evidence="9" id="KW-1185">Reference proteome</keyword>
<dbReference type="SMART" id="SM00184">
    <property type="entry name" value="RING"/>
    <property type="match status" value="1"/>
</dbReference>
<gene>
    <name evidence="8" type="ORF">PAPOLLO_LOCUS22268</name>
</gene>
<evidence type="ECO:0000256" key="3">
    <source>
        <dbReference type="ARBA" id="ARBA00022833"/>
    </source>
</evidence>
<dbReference type="InterPro" id="IPR001841">
    <property type="entry name" value="Znf_RING"/>
</dbReference>
<dbReference type="PROSITE" id="PS50089">
    <property type="entry name" value="ZF_RING_2"/>
    <property type="match status" value="1"/>
</dbReference>
<feature type="region of interest" description="Disordered" evidence="5">
    <location>
        <begin position="1"/>
        <end position="27"/>
    </location>
</feature>
<evidence type="ECO:0000256" key="4">
    <source>
        <dbReference type="PROSITE-ProRule" id="PRU00175"/>
    </source>
</evidence>
<evidence type="ECO:0000256" key="1">
    <source>
        <dbReference type="ARBA" id="ARBA00022723"/>
    </source>
</evidence>
<evidence type="ECO:0000313" key="8">
    <source>
        <dbReference type="EMBL" id="CAG5041853.1"/>
    </source>
</evidence>
<keyword evidence="6" id="KW-0812">Transmembrane</keyword>